<dbReference type="OrthoDB" id="7464126at2759"/>
<name>A0A8E0VKL4_9TREM</name>
<keyword evidence="4" id="KW-1185">Reference proteome</keyword>
<dbReference type="SMART" id="SM00248">
    <property type="entry name" value="ANK"/>
    <property type="match status" value="2"/>
</dbReference>
<organism evidence="3 4">
    <name type="scientific">Fasciolopsis buskii</name>
    <dbReference type="NCBI Taxonomy" id="27845"/>
    <lineage>
        <taxon>Eukaryota</taxon>
        <taxon>Metazoa</taxon>
        <taxon>Spiralia</taxon>
        <taxon>Lophotrochozoa</taxon>
        <taxon>Platyhelminthes</taxon>
        <taxon>Trematoda</taxon>
        <taxon>Digenea</taxon>
        <taxon>Plagiorchiida</taxon>
        <taxon>Echinostomata</taxon>
        <taxon>Echinostomatoidea</taxon>
        <taxon>Fasciolidae</taxon>
        <taxon>Fasciolopsis</taxon>
    </lineage>
</organism>
<comment type="caution">
    <text evidence="3">The sequence shown here is derived from an EMBL/GenBank/DDBJ whole genome shotgun (WGS) entry which is preliminary data.</text>
</comment>
<evidence type="ECO:0000256" key="2">
    <source>
        <dbReference type="ARBA" id="ARBA00023043"/>
    </source>
</evidence>
<sequence length="168" mass="18773">MIHSNHQALRLGLADKLRNIIEEFPDSSTDPTVLKHDDNLTCLHEAVHRQQFQCVKVLVEVAHVDVNAKTLFGLTPLHLAAKHGKEVVTKLDECVTDNQSDGVVATEGDDPMIAYLIQHGAKCTDYEEMTPLLMAVKNQHRSHGGVLLDSDAEYMRRIKRITIVKSTN</sequence>
<dbReference type="SUPFAM" id="SSF48403">
    <property type="entry name" value="Ankyrin repeat"/>
    <property type="match status" value="1"/>
</dbReference>
<proteinExistence type="predicted"/>
<dbReference type="InterPro" id="IPR036770">
    <property type="entry name" value="Ankyrin_rpt-contain_sf"/>
</dbReference>
<dbReference type="Gene3D" id="1.25.40.20">
    <property type="entry name" value="Ankyrin repeat-containing domain"/>
    <property type="match status" value="1"/>
</dbReference>
<gene>
    <name evidence="3" type="ORF">FBUS_07613</name>
</gene>
<accession>A0A8E0VKL4</accession>
<protein>
    <submittedName>
        <fullName evidence="3">Uncharacterized protein</fullName>
    </submittedName>
</protein>
<dbReference type="AlphaFoldDB" id="A0A8E0VKL4"/>
<dbReference type="InterPro" id="IPR002110">
    <property type="entry name" value="Ankyrin_rpt"/>
</dbReference>
<dbReference type="Proteomes" id="UP000728185">
    <property type="component" value="Unassembled WGS sequence"/>
</dbReference>
<keyword evidence="2" id="KW-0040">ANK repeat</keyword>
<evidence type="ECO:0000256" key="1">
    <source>
        <dbReference type="ARBA" id="ARBA00022737"/>
    </source>
</evidence>
<evidence type="ECO:0000313" key="4">
    <source>
        <dbReference type="Proteomes" id="UP000728185"/>
    </source>
</evidence>
<dbReference type="Pfam" id="PF12796">
    <property type="entry name" value="Ank_2"/>
    <property type="match status" value="1"/>
</dbReference>
<reference evidence="3" key="1">
    <citation type="submission" date="2019-05" db="EMBL/GenBank/DDBJ databases">
        <title>Annotation for the trematode Fasciolopsis buski.</title>
        <authorList>
            <person name="Choi Y.-J."/>
        </authorList>
    </citation>
    <scope>NUCLEOTIDE SEQUENCE</scope>
    <source>
        <strain evidence="3">HT</strain>
        <tissue evidence="3">Whole worm</tissue>
    </source>
</reference>
<dbReference type="PANTHER" id="PTHR24198">
    <property type="entry name" value="ANKYRIN REPEAT AND PROTEIN KINASE DOMAIN-CONTAINING PROTEIN"/>
    <property type="match status" value="1"/>
</dbReference>
<dbReference type="EMBL" id="LUCM01004958">
    <property type="protein sequence ID" value="KAA0193559.1"/>
    <property type="molecule type" value="Genomic_DNA"/>
</dbReference>
<dbReference type="PANTHER" id="PTHR24198:SF165">
    <property type="entry name" value="ANKYRIN REPEAT-CONTAINING PROTEIN-RELATED"/>
    <property type="match status" value="1"/>
</dbReference>
<keyword evidence="1" id="KW-0677">Repeat</keyword>
<evidence type="ECO:0000313" key="3">
    <source>
        <dbReference type="EMBL" id="KAA0193559.1"/>
    </source>
</evidence>